<feature type="region of interest" description="Disordered" evidence="4">
    <location>
        <begin position="1"/>
        <end position="34"/>
    </location>
</feature>
<dbReference type="EMBL" id="JXLN01000004">
    <property type="protein sequence ID" value="KPL94552.1"/>
    <property type="molecule type" value="Genomic_DNA"/>
</dbReference>
<evidence type="ECO:0000256" key="4">
    <source>
        <dbReference type="SAM" id="MobiDB-lite"/>
    </source>
</evidence>
<evidence type="ECO:0000313" key="8">
    <source>
        <dbReference type="Proteomes" id="UP000070412"/>
    </source>
</evidence>
<gene>
    <name evidence="6" type="ORF">QR98_0001510</name>
    <name evidence="5" type="ORF">SSS_8228</name>
</gene>
<dbReference type="PANTHER" id="PTHR46014:SF1">
    <property type="entry name" value="TETRATRICOPEPTIDE REPEAT PROTEIN 1"/>
    <property type="match status" value="1"/>
</dbReference>
<evidence type="ECO:0000256" key="3">
    <source>
        <dbReference type="PROSITE-ProRule" id="PRU00339"/>
    </source>
</evidence>
<dbReference type="AlphaFoldDB" id="A0A131ZSP9"/>
<keyword evidence="1" id="KW-0677">Repeat</keyword>
<reference evidence="5" key="3">
    <citation type="submission" date="2020-01" db="EMBL/GenBank/DDBJ databases">
        <authorList>
            <person name="Korhonen P.K.K."/>
            <person name="Guangxu M.G."/>
            <person name="Wang T.W."/>
            <person name="Stroehlein A.J.S."/>
            <person name="Young N.D."/>
            <person name="Ang C.-S.A."/>
            <person name="Fernando D.W.F."/>
            <person name="Lu H.L."/>
            <person name="Taylor S.T."/>
            <person name="Ehtesham M.E.M."/>
            <person name="Najaraj S.H.N."/>
            <person name="Harsha G.H.G."/>
            <person name="Madugundu A.M."/>
            <person name="Renuse S.R."/>
            <person name="Holt D.H."/>
            <person name="Pandey A.P."/>
            <person name="Papenfuss A.P."/>
            <person name="Gasser R.B.G."/>
            <person name="Fischer K.F."/>
        </authorList>
    </citation>
    <scope>NUCLEOTIDE SEQUENCE</scope>
    <source>
        <strain evidence="5">SSS_KF_BRIS2020</strain>
    </source>
</reference>
<reference evidence="7" key="4">
    <citation type="submission" date="2022-06" db="UniProtKB">
        <authorList>
            <consortium name="EnsemblMetazoa"/>
        </authorList>
    </citation>
    <scope>IDENTIFICATION</scope>
</reference>
<evidence type="ECO:0000313" key="7">
    <source>
        <dbReference type="EnsemblMetazoa" id="KAF7490851.1"/>
    </source>
</evidence>
<dbReference type="Gene3D" id="1.25.40.10">
    <property type="entry name" value="Tetratricopeptide repeat domain"/>
    <property type="match status" value="1"/>
</dbReference>
<dbReference type="EnsemblMetazoa" id="SSS_8228s_mrna">
    <property type="protein sequence ID" value="KAF7490851.1"/>
    <property type="gene ID" value="SSS_8228"/>
</dbReference>
<dbReference type="Pfam" id="PF13181">
    <property type="entry name" value="TPR_8"/>
    <property type="match status" value="2"/>
</dbReference>
<dbReference type="VEuPathDB" id="VectorBase:SSCA000301"/>
<evidence type="ECO:0000313" key="9">
    <source>
        <dbReference type="Proteomes" id="UP000616769"/>
    </source>
</evidence>
<dbReference type="InterPro" id="IPR013105">
    <property type="entry name" value="TPR_2"/>
</dbReference>
<dbReference type="SMART" id="SM00028">
    <property type="entry name" value="TPR"/>
    <property type="match status" value="3"/>
</dbReference>
<dbReference type="InterPro" id="IPR011990">
    <property type="entry name" value="TPR-like_helical_dom_sf"/>
</dbReference>
<name>A0A131ZSP9_SARSC</name>
<accession>A0A131ZSP9</accession>
<proteinExistence type="predicted"/>
<keyword evidence="8" id="KW-1185">Reference proteome</keyword>
<feature type="repeat" description="TPR" evidence="3">
    <location>
        <begin position="116"/>
        <end position="149"/>
    </location>
</feature>
<organism evidence="6 9">
    <name type="scientific">Sarcoptes scabiei</name>
    <name type="common">Itch mite</name>
    <name type="synonym">Acarus scabiei</name>
    <dbReference type="NCBI Taxonomy" id="52283"/>
    <lineage>
        <taxon>Eukaryota</taxon>
        <taxon>Metazoa</taxon>
        <taxon>Ecdysozoa</taxon>
        <taxon>Arthropoda</taxon>
        <taxon>Chelicerata</taxon>
        <taxon>Arachnida</taxon>
        <taxon>Acari</taxon>
        <taxon>Acariformes</taxon>
        <taxon>Sarcoptiformes</taxon>
        <taxon>Astigmata</taxon>
        <taxon>Psoroptidia</taxon>
        <taxon>Sarcoptoidea</taxon>
        <taxon>Sarcoptidae</taxon>
        <taxon>Sarcoptinae</taxon>
        <taxon>Sarcoptes</taxon>
    </lineage>
</organism>
<evidence type="ECO:0000313" key="6">
    <source>
        <dbReference type="EMBL" id="KPL94552.1"/>
    </source>
</evidence>
<dbReference type="PROSITE" id="PS50005">
    <property type="entry name" value="TPR"/>
    <property type="match status" value="1"/>
</dbReference>
<dbReference type="Proteomes" id="UP000070412">
    <property type="component" value="Unassembled WGS sequence"/>
</dbReference>
<dbReference type="InterPro" id="IPR019734">
    <property type="entry name" value="TPR_rpt"/>
</dbReference>
<dbReference type="SUPFAM" id="SSF48452">
    <property type="entry name" value="TPR-like"/>
    <property type="match status" value="1"/>
</dbReference>
<dbReference type="InterPro" id="IPR052769">
    <property type="entry name" value="TPR_domain_protein"/>
</dbReference>
<evidence type="ECO:0000313" key="5">
    <source>
        <dbReference type="EMBL" id="KAF7490851.1"/>
    </source>
</evidence>
<reference evidence="8" key="2">
    <citation type="journal article" date="2020" name="PLoS Negl. Trop. Dis.">
        <title>High-quality nuclear genome for Sarcoptes scabiei-A critical resource for a neglected parasite.</title>
        <authorList>
            <person name="Korhonen P.K."/>
            <person name="Gasser R.B."/>
            <person name="Ma G."/>
            <person name="Wang T."/>
            <person name="Stroehlein A.J."/>
            <person name="Young N.D."/>
            <person name="Ang C.S."/>
            <person name="Fernando D.D."/>
            <person name="Lu H.C."/>
            <person name="Taylor S."/>
            <person name="Reynolds S.L."/>
            <person name="Mofiz E."/>
            <person name="Najaraj S.H."/>
            <person name="Gowda H."/>
            <person name="Madugundu A."/>
            <person name="Renuse S."/>
            <person name="Holt D."/>
            <person name="Pandey A."/>
            <person name="Papenfuss A.T."/>
            <person name="Fischer K."/>
        </authorList>
    </citation>
    <scope>NUCLEOTIDE SEQUENCE [LARGE SCALE GENOMIC DNA]</scope>
</reference>
<dbReference type="Pfam" id="PF07719">
    <property type="entry name" value="TPR_2"/>
    <property type="match status" value="1"/>
</dbReference>
<reference evidence="6 9" key="1">
    <citation type="journal article" date="2015" name="Parasit. Vectors">
        <title>Draft genome of the scabies mite.</title>
        <authorList>
            <person name="Rider S.D.Jr."/>
            <person name="Morgan M.S."/>
            <person name="Arlian L.G."/>
        </authorList>
    </citation>
    <scope>NUCLEOTIDE SEQUENCE [LARGE SCALE GENOMIC DNA]</scope>
    <source>
        <strain evidence="6">Arlian Lab</strain>
    </source>
</reference>
<dbReference type="Proteomes" id="UP000616769">
    <property type="component" value="Unassembled WGS sequence"/>
</dbReference>
<keyword evidence="2 3" id="KW-0802">TPR repeat</keyword>
<dbReference type="OMA" id="KSAIDDC"/>
<dbReference type="OrthoDB" id="1872379at2759"/>
<evidence type="ECO:0000256" key="2">
    <source>
        <dbReference type="ARBA" id="ARBA00022803"/>
    </source>
</evidence>
<dbReference type="PANTHER" id="PTHR46014">
    <property type="entry name" value="TETRATRICOPEPTIDE REPEAT PROTEIN 1"/>
    <property type="match status" value="1"/>
</dbReference>
<feature type="compositionally biased region" description="Basic and acidic residues" evidence="4">
    <location>
        <begin position="1"/>
        <end position="10"/>
    </location>
</feature>
<protein>
    <submittedName>
        <fullName evidence="5 6">Tetratricopeptide repeat protein 1</fullName>
    </submittedName>
</protein>
<sequence length="218" mass="25248">MSEDNRKTDSDFENFDDGNNEPKRNSPIQKENGEELRQKIIDIKNEGNNCFANKDYQEAIKSYSKALELCHHDDMDDRQTKVILFSNIAAAKDHLELSEEAIDFCTKALELNANHQKALLRRAHLYKKCDRLDESLADFNRFYELCPNDHSIRPIVIELKARIEERNEKMKTEMLSKLKNLGNMVLKPFGLSTDNFQCVQNPETGSYSVNFQSNNNPK</sequence>
<evidence type="ECO:0000256" key="1">
    <source>
        <dbReference type="ARBA" id="ARBA00022737"/>
    </source>
</evidence>
<dbReference type="EMBL" id="WVUK01000062">
    <property type="protein sequence ID" value="KAF7490851.1"/>
    <property type="molecule type" value="Genomic_DNA"/>
</dbReference>